<dbReference type="GO" id="GO:0004815">
    <property type="term" value="F:aspartate-tRNA ligase activity"/>
    <property type="evidence" value="ECO:0007669"/>
    <property type="project" value="UniProtKB-UniRule"/>
</dbReference>
<dbReference type="Gene3D" id="3.30.930.10">
    <property type="entry name" value="Bira Bifunctional Protein, Domain 2"/>
    <property type="match status" value="1"/>
</dbReference>
<dbReference type="NCBIfam" id="TIGR00458">
    <property type="entry name" value="aspS_nondisc"/>
    <property type="match status" value="1"/>
</dbReference>
<evidence type="ECO:0000313" key="12">
    <source>
        <dbReference type="EMBL" id="RZN64072.1"/>
    </source>
</evidence>
<evidence type="ECO:0000256" key="4">
    <source>
        <dbReference type="ARBA" id="ARBA00022598"/>
    </source>
</evidence>
<evidence type="ECO:0000259" key="11">
    <source>
        <dbReference type="PROSITE" id="PS50862"/>
    </source>
</evidence>
<keyword evidence="5 10" id="KW-0547">Nucleotide-binding</keyword>
<dbReference type="EC" id="6.1.1.23" evidence="10"/>
<gene>
    <name evidence="10 12" type="primary">aspS</name>
    <name evidence="12" type="ORF">EF806_05480</name>
</gene>
<dbReference type="GO" id="GO:0005524">
    <property type="term" value="F:ATP binding"/>
    <property type="evidence" value="ECO:0007669"/>
    <property type="project" value="UniProtKB-UniRule"/>
</dbReference>
<dbReference type="GO" id="GO:0003723">
    <property type="term" value="F:RNA binding"/>
    <property type="evidence" value="ECO:0007669"/>
    <property type="project" value="TreeGrafter"/>
</dbReference>
<feature type="binding site" evidence="10">
    <location>
        <position position="205"/>
    </location>
    <ligand>
        <name>L-aspartate</name>
        <dbReference type="ChEBI" id="CHEBI:29991"/>
    </ligand>
</feature>
<organism evidence="12 13">
    <name type="scientific">Methanoliparum thermophilum</name>
    <dbReference type="NCBI Taxonomy" id="2491083"/>
    <lineage>
        <taxon>Archaea</taxon>
        <taxon>Methanobacteriati</taxon>
        <taxon>Methanobacteriota</taxon>
        <taxon>Candidatus Methanoliparia</taxon>
        <taxon>Candidatus Methanoliparales</taxon>
        <taxon>Candidatus Methanoliparaceae</taxon>
        <taxon>Candidatus Methanoliparum</taxon>
    </lineage>
</organism>
<comment type="caution">
    <text evidence="12">The sequence shown here is derived from an EMBL/GenBank/DDBJ whole genome shotgun (WGS) entry which is preliminary data.</text>
</comment>
<evidence type="ECO:0000256" key="7">
    <source>
        <dbReference type="ARBA" id="ARBA00022842"/>
    </source>
</evidence>
<evidence type="ECO:0000256" key="8">
    <source>
        <dbReference type="ARBA" id="ARBA00022917"/>
    </source>
</evidence>
<feature type="binding site" evidence="10">
    <location>
        <position position="345"/>
    </location>
    <ligand>
        <name>L-aspartate</name>
        <dbReference type="ChEBI" id="CHEBI:29991"/>
    </ligand>
</feature>
<keyword evidence="6 10" id="KW-0067">ATP-binding</keyword>
<feature type="region of interest" description="Aspartate" evidence="10">
    <location>
        <begin position="183"/>
        <end position="186"/>
    </location>
</feature>
<comment type="catalytic activity">
    <reaction evidence="10">
        <text>tRNA(Asx) + L-aspartate + ATP = L-aspartyl-tRNA(Asx) + AMP + diphosphate</text>
        <dbReference type="Rhea" id="RHEA:18349"/>
        <dbReference type="Rhea" id="RHEA-COMP:9710"/>
        <dbReference type="Rhea" id="RHEA-COMP:9711"/>
        <dbReference type="ChEBI" id="CHEBI:29991"/>
        <dbReference type="ChEBI" id="CHEBI:30616"/>
        <dbReference type="ChEBI" id="CHEBI:33019"/>
        <dbReference type="ChEBI" id="CHEBI:78442"/>
        <dbReference type="ChEBI" id="CHEBI:78516"/>
        <dbReference type="ChEBI" id="CHEBI:456215"/>
        <dbReference type="EC" id="6.1.1.23"/>
    </reaction>
</comment>
<dbReference type="EMBL" id="RXIF01000010">
    <property type="protein sequence ID" value="RZN64072.1"/>
    <property type="molecule type" value="Genomic_DNA"/>
</dbReference>
<dbReference type="Gene3D" id="2.40.50.140">
    <property type="entry name" value="Nucleic acid-binding proteins"/>
    <property type="match status" value="1"/>
</dbReference>
<dbReference type="PROSITE" id="PS50862">
    <property type="entry name" value="AA_TRNA_LIGASE_II"/>
    <property type="match status" value="1"/>
</dbReference>
<dbReference type="GO" id="GO:0017101">
    <property type="term" value="C:aminoacyl-tRNA synthetase multienzyme complex"/>
    <property type="evidence" value="ECO:0007669"/>
    <property type="project" value="TreeGrafter"/>
</dbReference>
<dbReference type="FunFam" id="3.30.930.10:FF:000038">
    <property type="entry name" value="Aspartate--tRNA ligase"/>
    <property type="match status" value="1"/>
</dbReference>
<dbReference type="AlphaFoldDB" id="A0A520KS77"/>
<accession>A0A520KS77</accession>
<keyword evidence="7 10" id="KW-0460">Magnesium</keyword>
<reference evidence="12 13" key="1">
    <citation type="journal article" date="2019" name="Nat. Microbiol.">
        <title>Wide diversity of methane and short-chain alkane metabolisms in uncultured archaea.</title>
        <authorList>
            <person name="Borrel G."/>
            <person name="Adam P.S."/>
            <person name="McKay L.J."/>
            <person name="Chen L.X."/>
            <person name="Sierra-Garcia I.N."/>
            <person name="Sieber C.M."/>
            <person name="Letourneur Q."/>
            <person name="Ghozlane A."/>
            <person name="Andersen G.L."/>
            <person name="Li W.J."/>
            <person name="Hallam S.J."/>
            <person name="Muyzer G."/>
            <person name="de Oliveira V.M."/>
            <person name="Inskeep W.P."/>
            <person name="Banfield J.F."/>
            <person name="Gribaldo S."/>
        </authorList>
    </citation>
    <scope>NUCLEOTIDE SEQUENCE [LARGE SCALE GENOMIC DNA]</scope>
    <source>
        <strain evidence="12">NM1a</strain>
    </source>
</reference>
<dbReference type="SUPFAM" id="SSF50249">
    <property type="entry name" value="Nucleic acid-binding proteins"/>
    <property type="match status" value="1"/>
</dbReference>
<dbReference type="PANTHER" id="PTHR43450">
    <property type="entry name" value="ASPARTYL-TRNA SYNTHETASE"/>
    <property type="match status" value="1"/>
</dbReference>
<dbReference type="HAMAP" id="MF_02075">
    <property type="entry name" value="Asp_tRNA_synth_type2"/>
    <property type="match status" value="1"/>
</dbReference>
<dbReference type="InterPro" id="IPR002312">
    <property type="entry name" value="Asp/Asn-tRNA-synth_IIb"/>
</dbReference>
<dbReference type="GO" id="GO:0005829">
    <property type="term" value="C:cytosol"/>
    <property type="evidence" value="ECO:0007669"/>
    <property type="project" value="TreeGrafter"/>
</dbReference>
<dbReference type="CDD" id="cd00776">
    <property type="entry name" value="AsxRS_core"/>
    <property type="match status" value="1"/>
</dbReference>
<keyword evidence="3 10" id="KW-0963">Cytoplasm</keyword>
<dbReference type="GO" id="GO:0006422">
    <property type="term" value="P:aspartyl-tRNA aminoacylation"/>
    <property type="evidence" value="ECO:0007669"/>
    <property type="project" value="UniProtKB-UniRule"/>
</dbReference>
<evidence type="ECO:0000256" key="9">
    <source>
        <dbReference type="ARBA" id="ARBA00023146"/>
    </source>
</evidence>
<dbReference type="InterPro" id="IPR004523">
    <property type="entry name" value="Asp-tRNA_synthase_2"/>
</dbReference>
<dbReference type="SUPFAM" id="SSF55681">
    <property type="entry name" value="Class II aaRS and biotin synthetases"/>
    <property type="match status" value="1"/>
</dbReference>
<comment type="caution">
    <text evidence="10">Lacks conserved residue(s) required for the propagation of feature annotation.</text>
</comment>
<keyword evidence="10" id="KW-0479">Metal-binding</keyword>
<dbReference type="GO" id="GO:0000287">
    <property type="term" value="F:magnesium ion binding"/>
    <property type="evidence" value="ECO:0007669"/>
    <property type="project" value="UniProtKB-UniRule"/>
</dbReference>
<evidence type="ECO:0000256" key="5">
    <source>
        <dbReference type="ARBA" id="ARBA00022741"/>
    </source>
</evidence>
<comment type="subcellular location">
    <subcellularLocation>
        <location evidence="1 10">Cytoplasm</location>
    </subcellularLocation>
</comment>
<feature type="binding site" evidence="10">
    <location>
        <begin position="390"/>
        <end position="393"/>
    </location>
    <ligand>
        <name>ATP</name>
        <dbReference type="ChEBI" id="CHEBI:30616"/>
    </ligand>
</feature>
<feature type="binding site" evidence="10">
    <location>
        <begin position="213"/>
        <end position="215"/>
    </location>
    <ligand>
        <name>ATP</name>
        <dbReference type="ChEBI" id="CHEBI:30616"/>
    </ligand>
</feature>
<feature type="site" description="Important for tRNA non-discrimination" evidence="10">
    <location>
        <position position="76"/>
    </location>
</feature>
<dbReference type="PRINTS" id="PR01042">
    <property type="entry name" value="TRNASYNTHASP"/>
</dbReference>
<evidence type="ECO:0000256" key="1">
    <source>
        <dbReference type="ARBA" id="ARBA00004496"/>
    </source>
</evidence>
<keyword evidence="4 10" id="KW-0436">Ligase</keyword>
<name>A0A520KS77_METT2</name>
<proteinExistence type="inferred from homology"/>
<dbReference type="Pfam" id="PF01336">
    <property type="entry name" value="tRNA_anti-codon"/>
    <property type="match status" value="1"/>
</dbReference>
<dbReference type="GO" id="GO:0050560">
    <property type="term" value="F:aspartate-tRNA(Asn) ligase activity"/>
    <property type="evidence" value="ECO:0007669"/>
    <property type="project" value="UniProtKB-EC"/>
</dbReference>
<feature type="binding site" evidence="10">
    <location>
        <position position="342"/>
    </location>
    <ligand>
        <name>Mg(2+)</name>
        <dbReference type="ChEBI" id="CHEBI:18420"/>
        <label>3</label>
    </ligand>
</feature>
<feature type="binding site" evidence="10">
    <location>
        <position position="349"/>
    </location>
    <ligand>
        <name>L-aspartate</name>
        <dbReference type="ChEBI" id="CHEBI:29991"/>
    </ligand>
</feature>
<evidence type="ECO:0000256" key="10">
    <source>
        <dbReference type="HAMAP-Rule" id="MF_02075"/>
    </source>
</evidence>
<feature type="binding site" evidence="10">
    <location>
        <position position="342"/>
    </location>
    <ligand>
        <name>Mg(2+)</name>
        <dbReference type="ChEBI" id="CHEBI:18420"/>
        <label>2</label>
    </ligand>
</feature>
<dbReference type="PANTHER" id="PTHR43450:SF1">
    <property type="entry name" value="ASPARTATE--TRNA LIGASE, CYTOPLASMIC"/>
    <property type="match status" value="1"/>
</dbReference>
<comment type="subunit">
    <text evidence="10">Homodimer.</text>
</comment>
<comment type="function">
    <text evidence="10">Aspartyl-tRNA synthetase with relaxed tRNA specificity since it is able to aspartylate not only its cognate tRNA(Asp) but also tRNA(Asn). Reaction proceeds in two steps: L-aspartate is first activated by ATP to form Asp-AMP and then transferred to the acceptor end of tRNA(Asp/Asn).</text>
</comment>
<evidence type="ECO:0000256" key="3">
    <source>
        <dbReference type="ARBA" id="ARBA00022490"/>
    </source>
</evidence>
<feature type="domain" description="Aminoacyl-transfer RNA synthetases class-II family profile" evidence="11">
    <location>
        <begin position="128"/>
        <end position="419"/>
    </location>
</feature>
<dbReference type="InterPro" id="IPR004364">
    <property type="entry name" value="Aa-tRNA-synt_II"/>
</dbReference>
<feature type="binding site" evidence="10">
    <location>
        <begin position="205"/>
        <end position="207"/>
    </location>
    <ligand>
        <name>ATP</name>
        <dbReference type="ChEBI" id="CHEBI:30616"/>
    </ligand>
</feature>
<comment type="cofactor">
    <cofactor evidence="10">
        <name>Mg(2+)</name>
        <dbReference type="ChEBI" id="CHEBI:18420"/>
    </cofactor>
    <text evidence="10">Binds 3 Mg(2+) cations per subunit. The strongest magnesium site (Mg1) is bound to the beta- and gamma-phosphates of ATP and four water molecules complete its coordination sphere.</text>
</comment>
<dbReference type="InterPro" id="IPR045864">
    <property type="entry name" value="aa-tRNA-synth_II/BPL/LPL"/>
</dbReference>
<dbReference type="Proteomes" id="UP000317158">
    <property type="component" value="Unassembled WGS sequence"/>
</dbReference>
<feature type="binding site" evidence="10">
    <location>
        <position position="345"/>
    </location>
    <ligand>
        <name>Mg(2+)</name>
        <dbReference type="ChEBI" id="CHEBI:18420"/>
        <label>2</label>
    </ligand>
</feature>
<evidence type="ECO:0000256" key="6">
    <source>
        <dbReference type="ARBA" id="ARBA00022840"/>
    </source>
</evidence>
<evidence type="ECO:0000256" key="2">
    <source>
        <dbReference type="ARBA" id="ARBA00005312"/>
    </source>
</evidence>
<keyword evidence="9 10" id="KW-0030">Aminoacyl-tRNA synthetase</keyword>
<feature type="binding site" evidence="10">
    <location>
        <position position="161"/>
    </location>
    <ligand>
        <name>L-aspartate</name>
        <dbReference type="ChEBI" id="CHEBI:29991"/>
    </ligand>
</feature>
<evidence type="ECO:0000313" key="13">
    <source>
        <dbReference type="Proteomes" id="UP000317158"/>
    </source>
</evidence>
<dbReference type="InterPro" id="IPR004365">
    <property type="entry name" value="NA-bd_OB_tRNA"/>
</dbReference>
<dbReference type="NCBIfam" id="NF003483">
    <property type="entry name" value="PRK05159.1"/>
    <property type="match status" value="1"/>
</dbReference>
<comment type="similarity">
    <text evidence="2 10">Belongs to the class-II aminoacyl-tRNA synthetase family. Type 2 subfamily.</text>
</comment>
<dbReference type="Pfam" id="PF00152">
    <property type="entry name" value="tRNA-synt_2"/>
    <property type="match status" value="1"/>
</dbReference>
<dbReference type="InterPro" id="IPR006195">
    <property type="entry name" value="aa-tRNA-synth_II"/>
</dbReference>
<dbReference type="InterPro" id="IPR012340">
    <property type="entry name" value="NA-bd_OB-fold"/>
</dbReference>
<keyword evidence="8 10" id="KW-0648">Protein biosynthesis</keyword>
<sequence length="419" mass="48701">MMNSKNTDMVEIAGWVHEIRDLGGIRFLLVRTRDDIVQITFSKRKVSSELIDKVKTISRESVIRVKGIISKDERAPNGFEVIPNSLDILAIAKSPLPLDPTDKVVAELETRLDQRFLDMRRPKIKSIFMIRSLVVRAIRDFFYKKDFVEVNTPKIVSIATEGGAALFPISYFDKEAFLNQSPQLYKQILMSSGFERVFEIGPIFRAEEYSTRKHLNEATSIDIEMSYADDNDVIRLLEELIIYIYRYINTNADRYLKTIGIDLKIPTRPFKQVSYDEAIEIVNLEWGDDFGSLEEKKLGSVIGEHYFIREWPLKSKPYYTMPLEKDRKILSKSFDLMHPRVELASGSQRINDYELLKKQIEMRGLNLDNFSFYLDAFKYGMPPHAGWGLGLDRLIMTMLDLDNVREAVMFPRDRRRLVP</sequence>
<feature type="binding site" evidence="10">
    <location>
        <position position="342"/>
    </location>
    <ligand>
        <name>ATP</name>
        <dbReference type="ChEBI" id="CHEBI:30616"/>
    </ligand>
</feature>
<protein>
    <recommendedName>
        <fullName evidence="10">Aspartate--tRNA(Asp/Asn) ligase</fullName>
        <ecNumber evidence="10">6.1.1.23</ecNumber>
    </recommendedName>
    <alternativeName>
        <fullName evidence="10">Aspartyl-tRNA synthetase</fullName>
        <shortName evidence="10">AspRS</shortName>
    </alternativeName>
    <alternativeName>
        <fullName evidence="10">Non-discriminating aspartyl-tRNA synthetase</fullName>
        <shortName evidence="10">ND-AspRS</shortName>
    </alternativeName>
</protein>